<keyword evidence="7" id="KW-0969">Cilium</keyword>
<proteinExistence type="inferred from homology"/>
<dbReference type="InterPro" id="IPR036584">
    <property type="entry name" value="FliS_sf"/>
</dbReference>
<comment type="caution">
    <text evidence="7">The sequence shown here is derived from an EMBL/GenBank/DDBJ whole genome shotgun (WGS) entry which is preliminary data.</text>
</comment>
<evidence type="ECO:0000313" key="8">
    <source>
        <dbReference type="Proteomes" id="UP000248395"/>
    </source>
</evidence>
<evidence type="ECO:0000256" key="3">
    <source>
        <dbReference type="ARBA" id="ARBA00022490"/>
    </source>
</evidence>
<comment type="subcellular location">
    <subcellularLocation>
        <location evidence="1 6">Cytoplasm</location>
        <location evidence="1 6">Cytosol</location>
    </subcellularLocation>
</comment>
<protein>
    <recommendedName>
        <fullName evidence="6">Flagellar secretion chaperone FliS</fullName>
    </recommendedName>
</protein>
<dbReference type="CDD" id="cd16098">
    <property type="entry name" value="FliS"/>
    <property type="match status" value="1"/>
</dbReference>
<evidence type="ECO:0000256" key="5">
    <source>
        <dbReference type="ARBA" id="ARBA00023186"/>
    </source>
</evidence>
<keyword evidence="5" id="KW-0143">Chaperone</keyword>
<dbReference type="GO" id="GO:0005829">
    <property type="term" value="C:cytosol"/>
    <property type="evidence" value="ECO:0007669"/>
    <property type="project" value="UniProtKB-SubCell"/>
</dbReference>
<dbReference type="Gene3D" id="1.20.120.340">
    <property type="entry name" value="Flagellar protein FliS"/>
    <property type="match status" value="1"/>
</dbReference>
<dbReference type="RefSeq" id="WP_059284352.1">
    <property type="nucleotide sequence ID" value="NZ_LNQU01000001.1"/>
</dbReference>
<dbReference type="InterPro" id="IPR003713">
    <property type="entry name" value="FliS"/>
</dbReference>
<accession>A0A318J8E6</accession>
<dbReference type="AlphaFoldDB" id="A0A318J8E6"/>
<dbReference type="OrthoDB" id="9792010at2"/>
<gene>
    <name evidence="7" type="ORF">DFR38_11359</name>
</gene>
<keyword evidence="8" id="KW-1185">Reference proteome</keyword>
<evidence type="ECO:0000256" key="6">
    <source>
        <dbReference type="PIRNR" id="PIRNR039090"/>
    </source>
</evidence>
<name>A0A318J8E6_9NEIS</name>
<dbReference type="PIRSF" id="PIRSF039090">
    <property type="entry name" value="Flis"/>
    <property type="match status" value="1"/>
</dbReference>
<dbReference type="SUPFAM" id="SSF101116">
    <property type="entry name" value="Flagellar export chaperone FliS"/>
    <property type="match status" value="1"/>
</dbReference>
<dbReference type="GO" id="GO:0044780">
    <property type="term" value="P:bacterial-type flagellum assembly"/>
    <property type="evidence" value="ECO:0007669"/>
    <property type="project" value="InterPro"/>
</dbReference>
<reference evidence="7 8" key="1">
    <citation type="submission" date="2018-05" db="EMBL/GenBank/DDBJ databases">
        <title>Genomic Encyclopedia of Type Strains, Phase IV (KMG-IV): sequencing the most valuable type-strain genomes for metagenomic binning, comparative biology and taxonomic classification.</title>
        <authorList>
            <person name="Goeker M."/>
        </authorList>
    </citation>
    <scope>NUCLEOTIDE SEQUENCE [LARGE SCALE GENOMIC DNA]</scope>
    <source>
        <strain evidence="7 8">DSM 25134</strain>
    </source>
</reference>
<sequence length="142" mass="15964">MLNSKMLKQFNKAYEDDALKAAVYGASPVGLVVLLYEGAIKAIGQATYAIESQRYDEKSRLVSKTIDIIDGLRESLDLQQDNEAVKNLNDLYIYMKQRLSTANLKNDPEILAEVRRLLETILPAWQELNRSSMSTSTASNAY</sequence>
<organism evidence="7 8">
    <name type="scientific">Aquitalea magnusonii</name>
    <dbReference type="NCBI Taxonomy" id="332411"/>
    <lineage>
        <taxon>Bacteria</taxon>
        <taxon>Pseudomonadati</taxon>
        <taxon>Pseudomonadota</taxon>
        <taxon>Betaproteobacteria</taxon>
        <taxon>Neisseriales</taxon>
        <taxon>Chromobacteriaceae</taxon>
        <taxon>Aquitalea</taxon>
    </lineage>
</organism>
<dbReference type="GO" id="GO:0071973">
    <property type="term" value="P:bacterial-type flagellum-dependent cell motility"/>
    <property type="evidence" value="ECO:0007669"/>
    <property type="project" value="TreeGrafter"/>
</dbReference>
<keyword evidence="4 6" id="KW-1005">Bacterial flagellum biogenesis</keyword>
<evidence type="ECO:0000256" key="4">
    <source>
        <dbReference type="ARBA" id="ARBA00022795"/>
    </source>
</evidence>
<keyword evidence="3 6" id="KW-0963">Cytoplasm</keyword>
<dbReference type="NCBIfam" id="TIGR00208">
    <property type="entry name" value="fliS"/>
    <property type="match status" value="1"/>
</dbReference>
<dbReference type="Pfam" id="PF02561">
    <property type="entry name" value="FliS"/>
    <property type="match status" value="1"/>
</dbReference>
<keyword evidence="7" id="KW-0282">Flagellum</keyword>
<evidence type="ECO:0000256" key="1">
    <source>
        <dbReference type="ARBA" id="ARBA00004514"/>
    </source>
</evidence>
<dbReference type="PANTHER" id="PTHR34773:SF1">
    <property type="entry name" value="FLAGELLAR SECRETION CHAPERONE FLIS"/>
    <property type="match status" value="1"/>
</dbReference>
<comment type="similarity">
    <text evidence="2 6">Belongs to the FliS family.</text>
</comment>
<dbReference type="Proteomes" id="UP000248395">
    <property type="component" value="Unassembled WGS sequence"/>
</dbReference>
<evidence type="ECO:0000256" key="2">
    <source>
        <dbReference type="ARBA" id="ARBA00008787"/>
    </source>
</evidence>
<keyword evidence="7" id="KW-0966">Cell projection</keyword>
<dbReference type="PANTHER" id="PTHR34773">
    <property type="entry name" value="FLAGELLAR SECRETION CHAPERONE FLIS"/>
    <property type="match status" value="1"/>
</dbReference>
<evidence type="ECO:0000313" key="7">
    <source>
        <dbReference type="EMBL" id="PXX44377.1"/>
    </source>
</evidence>
<dbReference type="EMBL" id="QJKC01000013">
    <property type="protein sequence ID" value="PXX44377.1"/>
    <property type="molecule type" value="Genomic_DNA"/>
</dbReference>